<dbReference type="OrthoDB" id="4284283at2"/>
<dbReference type="SUPFAM" id="SSF52096">
    <property type="entry name" value="ClpP/crotonase"/>
    <property type="match status" value="1"/>
</dbReference>
<dbReference type="Gene3D" id="3.90.226.10">
    <property type="entry name" value="2-enoyl-CoA Hydratase, Chain A, domain 1"/>
    <property type="match status" value="1"/>
</dbReference>
<keyword evidence="3" id="KW-0276">Fatty acid metabolism</keyword>
<evidence type="ECO:0000256" key="5">
    <source>
        <dbReference type="ARBA" id="ARBA00023717"/>
    </source>
</evidence>
<accession>A0A318RDF0</accession>
<reference evidence="7 8" key="1">
    <citation type="submission" date="2018-06" db="EMBL/GenBank/DDBJ databases">
        <title>Genomic Encyclopedia of Type Strains, Phase IV (KMG-IV): sequencing the most valuable type-strain genomes for metagenomic binning, comparative biology and taxonomic classification.</title>
        <authorList>
            <person name="Goeker M."/>
        </authorList>
    </citation>
    <scope>NUCLEOTIDE SEQUENCE [LARGE SCALE GENOMIC DNA]</scope>
    <source>
        <strain evidence="7 8">DSM 45521</strain>
    </source>
</reference>
<dbReference type="CDD" id="cd06558">
    <property type="entry name" value="crotonase-like"/>
    <property type="match status" value="1"/>
</dbReference>
<evidence type="ECO:0000256" key="2">
    <source>
        <dbReference type="ARBA" id="ARBA00005254"/>
    </source>
</evidence>
<dbReference type="InterPro" id="IPR029045">
    <property type="entry name" value="ClpP/crotonase-like_dom_sf"/>
</dbReference>
<dbReference type="AlphaFoldDB" id="A0A318RDF0"/>
<comment type="catalytic activity">
    <reaction evidence="5">
        <text>a 4-saturated-(3S)-3-hydroxyacyl-CoA = a (3E)-enoyl-CoA + H2O</text>
        <dbReference type="Rhea" id="RHEA:20724"/>
        <dbReference type="ChEBI" id="CHEBI:15377"/>
        <dbReference type="ChEBI" id="CHEBI:58521"/>
        <dbReference type="ChEBI" id="CHEBI:137480"/>
        <dbReference type="EC" id="4.2.1.17"/>
    </reaction>
</comment>
<evidence type="ECO:0000256" key="6">
    <source>
        <dbReference type="RuleBase" id="RU003707"/>
    </source>
</evidence>
<comment type="catalytic activity">
    <reaction evidence="4">
        <text>a (3S)-3-hydroxyacyl-CoA = a (2E)-enoyl-CoA + H2O</text>
        <dbReference type="Rhea" id="RHEA:16105"/>
        <dbReference type="ChEBI" id="CHEBI:15377"/>
        <dbReference type="ChEBI" id="CHEBI:57318"/>
        <dbReference type="ChEBI" id="CHEBI:58856"/>
        <dbReference type="EC" id="4.2.1.17"/>
    </reaction>
</comment>
<evidence type="ECO:0000256" key="4">
    <source>
        <dbReference type="ARBA" id="ARBA00023709"/>
    </source>
</evidence>
<evidence type="ECO:0000256" key="1">
    <source>
        <dbReference type="ARBA" id="ARBA00002994"/>
    </source>
</evidence>
<keyword evidence="7" id="KW-0413">Isomerase</keyword>
<dbReference type="Proteomes" id="UP000247591">
    <property type="component" value="Unassembled WGS sequence"/>
</dbReference>
<protein>
    <submittedName>
        <fullName evidence="7">Enoyl-CoA hydratase/isomerase-like protein</fullName>
    </submittedName>
</protein>
<dbReference type="GO" id="GO:0006631">
    <property type="term" value="P:fatty acid metabolic process"/>
    <property type="evidence" value="ECO:0007669"/>
    <property type="project" value="UniProtKB-KW"/>
</dbReference>
<dbReference type="InterPro" id="IPR014748">
    <property type="entry name" value="Enoyl-CoA_hydra_C"/>
</dbReference>
<dbReference type="InterPro" id="IPR018376">
    <property type="entry name" value="Enoyl-CoA_hyd/isom_CS"/>
</dbReference>
<dbReference type="EMBL" id="QJSP01000028">
    <property type="protein sequence ID" value="PYE11903.1"/>
    <property type="molecule type" value="Genomic_DNA"/>
</dbReference>
<dbReference type="GO" id="GO:0016853">
    <property type="term" value="F:isomerase activity"/>
    <property type="evidence" value="ECO:0007669"/>
    <property type="project" value="UniProtKB-KW"/>
</dbReference>
<dbReference type="PROSITE" id="PS00166">
    <property type="entry name" value="ENOYL_COA_HYDRATASE"/>
    <property type="match status" value="1"/>
</dbReference>
<dbReference type="RefSeq" id="WP_110472874.1">
    <property type="nucleotide sequence ID" value="NZ_QJSP01000028.1"/>
</dbReference>
<keyword evidence="8" id="KW-1185">Reference proteome</keyword>
<sequence length="181" mass="18776">MSDEVLLDTVDGSVLVITINRPQVRNAVNEAVAVGIAEALVLLDADSSLSVGIITGADGNFCAGMDLVAYVQGSRPIVVGRGFAGIVHKSCEKPLIAAVEGYALAGGFEIALACDLVVAARGARFGLPEVTKAIVATSSTWSTEEQFARQAEIVAPVFASADAREGTLAFTEKRPPKWTAS</sequence>
<comment type="caution">
    <text evidence="7">The sequence shown here is derived from an EMBL/GenBank/DDBJ whole genome shotgun (WGS) entry which is preliminary data.</text>
</comment>
<proteinExistence type="inferred from homology"/>
<evidence type="ECO:0000313" key="8">
    <source>
        <dbReference type="Proteomes" id="UP000247591"/>
    </source>
</evidence>
<dbReference type="Pfam" id="PF00378">
    <property type="entry name" value="ECH_1"/>
    <property type="match status" value="1"/>
</dbReference>
<comment type="function">
    <text evidence="1">Could possibly oxidize fatty acids using specific components.</text>
</comment>
<evidence type="ECO:0000256" key="3">
    <source>
        <dbReference type="ARBA" id="ARBA00022832"/>
    </source>
</evidence>
<dbReference type="InterPro" id="IPR001753">
    <property type="entry name" value="Enoyl-CoA_hydra/iso"/>
</dbReference>
<keyword evidence="3" id="KW-0443">Lipid metabolism</keyword>
<organism evidence="7 8">
    <name type="scientific">Williamsia limnetica</name>
    <dbReference type="NCBI Taxonomy" id="882452"/>
    <lineage>
        <taxon>Bacteria</taxon>
        <taxon>Bacillati</taxon>
        <taxon>Actinomycetota</taxon>
        <taxon>Actinomycetes</taxon>
        <taxon>Mycobacteriales</taxon>
        <taxon>Nocardiaceae</taxon>
        <taxon>Williamsia</taxon>
    </lineage>
</organism>
<dbReference type="PANTHER" id="PTHR43802">
    <property type="entry name" value="ENOYL-COA HYDRATASE"/>
    <property type="match status" value="1"/>
</dbReference>
<dbReference type="Gene3D" id="1.10.12.10">
    <property type="entry name" value="Lyase 2-enoyl-coa Hydratase, Chain A, domain 2"/>
    <property type="match status" value="1"/>
</dbReference>
<name>A0A318RDF0_WILLI</name>
<evidence type="ECO:0000313" key="7">
    <source>
        <dbReference type="EMBL" id="PYE11903.1"/>
    </source>
</evidence>
<dbReference type="GO" id="GO:0004300">
    <property type="term" value="F:enoyl-CoA hydratase activity"/>
    <property type="evidence" value="ECO:0007669"/>
    <property type="project" value="UniProtKB-EC"/>
</dbReference>
<dbReference type="PANTHER" id="PTHR43802:SF1">
    <property type="entry name" value="IP11341P-RELATED"/>
    <property type="match status" value="1"/>
</dbReference>
<comment type="similarity">
    <text evidence="2 6">Belongs to the enoyl-CoA hydratase/isomerase family.</text>
</comment>
<gene>
    <name evidence="7" type="ORF">DFR67_12829</name>
</gene>